<evidence type="ECO:0000256" key="5">
    <source>
        <dbReference type="ARBA" id="ARBA00022842"/>
    </source>
</evidence>
<evidence type="ECO:0000256" key="3">
    <source>
        <dbReference type="ARBA" id="ARBA00022723"/>
    </source>
</evidence>
<reference evidence="7" key="1">
    <citation type="journal article" date="2015" name="Nature">
        <title>Complex archaea that bridge the gap between prokaryotes and eukaryotes.</title>
        <authorList>
            <person name="Spang A."/>
            <person name="Saw J.H."/>
            <person name="Jorgensen S.L."/>
            <person name="Zaremba-Niedzwiedzka K."/>
            <person name="Martijn J."/>
            <person name="Lind A.E."/>
            <person name="van Eijk R."/>
            <person name="Schleper C."/>
            <person name="Guy L."/>
            <person name="Ettema T.J."/>
        </authorList>
    </citation>
    <scope>NUCLEOTIDE SEQUENCE</scope>
</reference>
<dbReference type="HAMAP" id="MF_00265">
    <property type="entry name" value="VapC_Nob1"/>
    <property type="match status" value="1"/>
</dbReference>
<evidence type="ECO:0000259" key="6">
    <source>
        <dbReference type="Pfam" id="PF01850"/>
    </source>
</evidence>
<dbReference type="InterPro" id="IPR022907">
    <property type="entry name" value="VapC_family"/>
</dbReference>
<dbReference type="Pfam" id="PF01850">
    <property type="entry name" value="PIN"/>
    <property type="match status" value="1"/>
</dbReference>
<comment type="caution">
    <text evidence="7">The sequence shown here is derived from an EMBL/GenBank/DDBJ whole genome shotgun (WGS) entry which is preliminary data.</text>
</comment>
<dbReference type="SUPFAM" id="SSF88723">
    <property type="entry name" value="PIN domain-like"/>
    <property type="match status" value="1"/>
</dbReference>
<keyword evidence="5" id="KW-0460">Magnesium</keyword>
<dbReference type="EMBL" id="LAZR01000680">
    <property type="protein sequence ID" value="KKN60856.1"/>
    <property type="molecule type" value="Genomic_DNA"/>
</dbReference>
<name>A0A0F9UI01_9ZZZZ</name>
<dbReference type="Gene3D" id="3.40.50.1010">
    <property type="entry name" value="5'-nuclease"/>
    <property type="match status" value="1"/>
</dbReference>
<dbReference type="PANTHER" id="PTHR42740:SF1">
    <property type="entry name" value="RIBONUCLEASE VAPC3"/>
    <property type="match status" value="1"/>
</dbReference>
<evidence type="ECO:0000256" key="2">
    <source>
        <dbReference type="ARBA" id="ARBA00022722"/>
    </source>
</evidence>
<dbReference type="AlphaFoldDB" id="A0A0F9UI01"/>
<protein>
    <recommendedName>
        <fullName evidence="6">PIN domain-containing protein</fullName>
    </recommendedName>
</protein>
<keyword evidence="3" id="KW-0479">Metal-binding</keyword>
<dbReference type="InterPro" id="IPR051749">
    <property type="entry name" value="PINc/VapC_TA_RNase"/>
</dbReference>
<dbReference type="GO" id="GO:0046872">
    <property type="term" value="F:metal ion binding"/>
    <property type="evidence" value="ECO:0007669"/>
    <property type="project" value="UniProtKB-KW"/>
</dbReference>
<accession>A0A0F9UI01</accession>
<dbReference type="InterPro" id="IPR029060">
    <property type="entry name" value="PIN-like_dom_sf"/>
</dbReference>
<organism evidence="7">
    <name type="scientific">marine sediment metagenome</name>
    <dbReference type="NCBI Taxonomy" id="412755"/>
    <lineage>
        <taxon>unclassified sequences</taxon>
        <taxon>metagenomes</taxon>
        <taxon>ecological metagenomes</taxon>
    </lineage>
</organism>
<evidence type="ECO:0000256" key="1">
    <source>
        <dbReference type="ARBA" id="ARBA00022649"/>
    </source>
</evidence>
<keyword evidence="4" id="KW-0378">Hydrolase</keyword>
<dbReference type="CDD" id="cd09881">
    <property type="entry name" value="PIN_VapC4-5_FitB-like"/>
    <property type="match status" value="1"/>
</dbReference>
<feature type="domain" description="PIN" evidence="6">
    <location>
        <begin position="5"/>
        <end position="114"/>
    </location>
</feature>
<evidence type="ECO:0000313" key="7">
    <source>
        <dbReference type="EMBL" id="KKN60856.1"/>
    </source>
</evidence>
<sequence length="133" mass="14762">MEDLIVADTDVIIDFFTDVHPFAQAVYKIIEKDKLAITSISVFELYAGISGKKRLEQIENFVKNVYIYPLNTIEAAIAGKIFTQLKAKGKLIGNQDILIAGICIANSLPLLTRNVAHFEIIKDIKLIAVNNLS</sequence>
<dbReference type="PANTHER" id="PTHR42740">
    <property type="entry name" value="RIBONUCLEASE VAPC3"/>
    <property type="match status" value="1"/>
</dbReference>
<dbReference type="GO" id="GO:0004540">
    <property type="term" value="F:RNA nuclease activity"/>
    <property type="evidence" value="ECO:0007669"/>
    <property type="project" value="InterPro"/>
</dbReference>
<proteinExistence type="inferred from homology"/>
<keyword evidence="1" id="KW-1277">Toxin-antitoxin system</keyword>
<dbReference type="InterPro" id="IPR002716">
    <property type="entry name" value="PIN_dom"/>
</dbReference>
<dbReference type="GO" id="GO:0016787">
    <property type="term" value="F:hydrolase activity"/>
    <property type="evidence" value="ECO:0007669"/>
    <property type="project" value="UniProtKB-KW"/>
</dbReference>
<evidence type="ECO:0000256" key="4">
    <source>
        <dbReference type="ARBA" id="ARBA00022801"/>
    </source>
</evidence>
<gene>
    <name evidence="7" type="ORF">LCGC14_0527970</name>
</gene>
<keyword evidence="2" id="KW-0540">Nuclease</keyword>